<dbReference type="EnsemblPlants" id="QL06p040823:mrna">
    <property type="protein sequence ID" value="QL06p040823:mrna:CDS:1"/>
    <property type="gene ID" value="QL06p040823"/>
</dbReference>
<dbReference type="RefSeq" id="XP_030973432.1">
    <property type="nucleotide sequence ID" value="XM_031117572.1"/>
</dbReference>
<dbReference type="InParanoid" id="A0A7N2R6W1"/>
<dbReference type="PANTHER" id="PTHR31896:SF39">
    <property type="entry name" value="PROTEIN ENHANCED PSEUDOMONAS SUSCEPTIBILITY 1-LIKE"/>
    <property type="match status" value="1"/>
</dbReference>
<dbReference type="AlphaFoldDB" id="A0A7N2R6W1"/>
<dbReference type="GeneID" id="115993629"/>
<protein>
    <submittedName>
        <fullName evidence="2">Uncharacterized protein</fullName>
    </submittedName>
</protein>
<gene>
    <name evidence="2" type="primary">LOC115993629</name>
</gene>
<keyword evidence="1" id="KW-0808">Transferase</keyword>
<dbReference type="OrthoDB" id="1862401at2759"/>
<dbReference type="EMBL" id="LRBV02000006">
    <property type="status" value="NOT_ANNOTATED_CDS"/>
    <property type="molecule type" value="Genomic_DNA"/>
</dbReference>
<dbReference type="PANTHER" id="PTHR31896">
    <property type="entry name" value="FAMILY REGULATORY PROTEIN, PUTATIVE (AFU_ORTHOLOGUE AFUA_3G14730)-RELATED"/>
    <property type="match status" value="1"/>
</dbReference>
<reference evidence="2" key="2">
    <citation type="submission" date="2021-01" db="UniProtKB">
        <authorList>
            <consortium name="EnsemblPlants"/>
        </authorList>
    </citation>
    <scope>IDENTIFICATION</scope>
</reference>
<evidence type="ECO:0000313" key="3">
    <source>
        <dbReference type="Proteomes" id="UP000594261"/>
    </source>
</evidence>
<evidence type="ECO:0000313" key="2">
    <source>
        <dbReference type="EnsemblPlants" id="QL06p040823:mrna:CDS:1"/>
    </source>
</evidence>
<dbReference type="InterPro" id="IPR023213">
    <property type="entry name" value="CAT-like_dom_sf"/>
</dbReference>
<accession>A0A7N2R6W1</accession>
<dbReference type="Proteomes" id="UP000594261">
    <property type="component" value="Chromosome 6"/>
</dbReference>
<dbReference type="InterPro" id="IPR051283">
    <property type="entry name" value="Sec_Metabolite_Acyltrans"/>
</dbReference>
<reference evidence="2 3" key="1">
    <citation type="journal article" date="2016" name="G3 (Bethesda)">
        <title>First Draft Assembly and Annotation of the Genome of a California Endemic Oak Quercus lobata Nee (Fagaceae).</title>
        <authorList>
            <person name="Sork V.L."/>
            <person name="Fitz-Gibbon S.T."/>
            <person name="Puiu D."/>
            <person name="Crepeau M."/>
            <person name="Gugger P.F."/>
            <person name="Sherman R."/>
            <person name="Stevens K."/>
            <person name="Langley C.H."/>
            <person name="Pellegrini M."/>
            <person name="Salzberg S.L."/>
        </authorList>
    </citation>
    <scope>NUCLEOTIDE SEQUENCE [LARGE SCALE GENOMIC DNA]</scope>
    <source>
        <strain evidence="2 3">cv. SW786</strain>
    </source>
</reference>
<dbReference type="OMA" id="PETHMIS"/>
<sequence length="446" mass="49986">MVRFLSTSTIRATSHNDSTRRVELTPWDLRHLIVGYIQRGLLFVKPTSSQEKQLDEENNVIDHLASSLSRTLDIFYPLAGRLAMIENSEDDTTSFFIDCNNHGAQFVHAVADGITVADILEPIYIPDHIVDSLFLMNSVPNYEGVSKPLLAVQVTELVDGIFIGCSLNHAVSDATTFWHFFNTWSEISRGNSDNLQPYPIFERSGFDGVINFPIHIPSPLKVKAEKFIPDQQLQRRYFHFTKEKIAELKAKANKEMDTDRISSLQAVVGHFWRSTTRCRCLDSGEKVICIVALGTRHRMQPPLPKQYFGNAVHGEIVISTAGDLIEHGIGWAAWRINNMIASKTTQEVRKYLNEWVKNPWVVNTTSSPAISNKVLLGSSPWFNVYGNDFGWGKPIALRGGFGAKFDGSLLVFPGKEEGSFDFEVCLLPETLVAMGEDAEFMEAVAT</sequence>
<organism evidence="2 3">
    <name type="scientific">Quercus lobata</name>
    <name type="common">Valley oak</name>
    <dbReference type="NCBI Taxonomy" id="97700"/>
    <lineage>
        <taxon>Eukaryota</taxon>
        <taxon>Viridiplantae</taxon>
        <taxon>Streptophyta</taxon>
        <taxon>Embryophyta</taxon>
        <taxon>Tracheophyta</taxon>
        <taxon>Spermatophyta</taxon>
        <taxon>Magnoliopsida</taxon>
        <taxon>eudicotyledons</taxon>
        <taxon>Gunneridae</taxon>
        <taxon>Pentapetalae</taxon>
        <taxon>rosids</taxon>
        <taxon>fabids</taxon>
        <taxon>Fagales</taxon>
        <taxon>Fagaceae</taxon>
        <taxon>Quercus</taxon>
    </lineage>
</organism>
<dbReference type="Pfam" id="PF02458">
    <property type="entry name" value="Transferase"/>
    <property type="match status" value="1"/>
</dbReference>
<dbReference type="Gramene" id="QL06p040823:mrna">
    <property type="protein sequence ID" value="QL06p040823:mrna:CDS:1"/>
    <property type="gene ID" value="QL06p040823"/>
</dbReference>
<dbReference type="FunCoup" id="A0A7N2R6W1">
    <property type="interactions" value="249"/>
</dbReference>
<keyword evidence="3" id="KW-1185">Reference proteome</keyword>
<evidence type="ECO:0000256" key="1">
    <source>
        <dbReference type="ARBA" id="ARBA00022679"/>
    </source>
</evidence>
<dbReference type="GO" id="GO:0016740">
    <property type="term" value="F:transferase activity"/>
    <property type="evidence" value="ECO:0007669"/>
    <property type="project" value="UniProtKB-KW"/>
</dbReference>
<dbReference type="KEGG" id="qlo:115993629"/>
<proteinExistence type="predicted"/>
<dbReference type="Gene3D" id="3.30.559.10">
    <property type="entry name" value="Chloramphenicol acetyltransferase-like domain"/>
    <property type="match status" value="2"/>
</dbReference>
<name>A0A7N2R6W1_QUELO</name>